<sequence>MGTSNSRTKICKVTPKQEQPLHQTASPRLITAGQYLPQHQQGIRGHQQIRQLPPLKQHVPQLVHLPSDSQNVHAEPIHSIIKSHPPQKPKAWQAVACQMELAATSKASDENVTMGCHTPKFHSMSGRRCGAGSSLQTNHGKFLQAQTLLIGQATKKRQSRQKHLRERRIFTLNIAGACNGQTERTNLVSRPTQRDIFWDQTTGQNLDLRELLQPSPHLTDPDTEIEELPGRQNLEVGLKAIQVLKEPNPLHKQVDYDF</sequence>
<evidence type="ECO:0000313" key="1">
    <source>
        <dbReference type="EMBL" id="KAF7704382.1"/>
    </source>
</evidence>
<proteinExistence type="predicted"/>
<keyword evidence="2" id="KW-1185">Reference proteome</keyword>
<protein>
    <submittedName>
        <fullName evidence="1">Uncharacterized protein</fullName>
    </submittedName>
</protein>
<reference evidence="1" key="1">
    <citation type="submission" date="2020-08" db="EMBL/GenBank/DDBJ databases">
        <title>Chromosome-level assembly of Southern catfish (Silurus meridionalis) provides insights into visual adaptation to the nocturnal and benthic lifestyles.</title>
        <authorList>
            <person name="Zhang Y."/>
            <person name="Wang D."/>
            <person name="Peng Z."/>
        </authorList>
    </citation>
    <scope>NUCLEOTIDE SEQUENCE</scope>
    <source>
        <strain evidence="1">SWU-2019-XX</strain>
        <tissue evidence="1">Muscle</tissue>
    </source>
</reference>
<organism evidence="1 2">
    <name type="scientific">Silurus meridionalis</name>
    <name type="common">Southern catfish</name>
    <name type="synonym">Silurus soldatovi meridionalis</name>
    <dbReference type="NCBI Taxonomy" id="175797"/>
    <lineage>
        <taxon>Eukaryota</taxon>
        <taxon>Metazoa</taxon>
        <taxon>Chordata</taxon>
        <taxon>Craniata</taxon>
        <taxon>Vertebrata</taxon>
        <taxon>Euteleostomi</taxon>
        <taxon>Actinopterygii</taxon>
        <taxon>Neopterygii</taxon>
        <taxon>Teleostei</taxon>
        <taxon>Ostariophysi</taxon>
        <taxon>Siluriformes</taxon>
        <taxon>Siluridae</taxon>
        <taxon>Silurus</taxon>
    </lineage>
</organism>
<evidence type="ECO:0000313" key="2">
    <source>
        <dbReference type="Proteomes" id="UP000606274"/>
    </source>
</evidence>
<comment type="caution">
    <text evidence="1">The sequence shown here is derived from an EMBL/GenBank/DDBJ whole genome shotgun (WGS) entry which is preliminary data.</text>
</comment>
<dbReference type="EMBL" id="JABFDY010000008">
    <property type="protein sequence ID" value="KAF7704382.1"/>
    <property type="molecule type" value="Genomic_DNA"/>
</dbReference>
<name>A0A8T0BB87_SILME</name>
<dbReference type="Proteomes" id="UP000606274">
    <property type="component" value="Unassembled WGS sequence"/>
</dbReference>
<gene>
    <name evidence="1" type="ORF">HF521_021454</name>
</gene>
<accession>A0A8T0BB87</accession>
<dbReference type="AlphaFoldDB" id="A0A8T0BB87"/>